<proteinExistence type="predicted"/>
<evidence type="ECO:0000313" key="1">
    <source>
        <dbReference type="EMBL" id="PSL55449.1"/>
    </source>
</evidence>
<dbReference type="RefSeq" id="WP_106616307.1">
    <property type="nucleotide sequence ID" value="NZ_PYAX01000005.1"/>
</dbReference>
<comment type="caution">
    <text evidence="1">The sequence shown here is derived from an EMBL/GenBank/DDBJ whole genome shotgun (WGS) entry which is preliminary data.</text>
</comment>
<name>A0A2P8IAG8_SACCR</name>
<reference evidence="1 2" key="1">
    <citation type="submission" date="2018-03" db="EMBL/GenBank/DDBJ databases">
        <title>Genomic Encyclopedia of Type Strains, Phase III (KMG-III): the genomes of soil and plant-associated and newly described type strains.</title>
        <authorList>
            <person name="Whitman W."/>
        </authorList>
    </citation>
    <scope>NUCLEOTIDE SEQUENCE [LARGE SCALE GENOMIC DNA]</scope>
    <source>
        <strain evidence="1 2">CGMCC 4.7097</strain>
    </source>
</reference>
<protein>
    <submittedName>
        <fullName evidence="1">Uncharacterized protein</fullName>
    </submittedName>
</protein>
<dbReference type="EMBL" id="PYAX01000005">
    <property type="protein sequence ID" value="PSL55449.1"/>
    <property type="molecule type" value="Genomic_DNA"/>
</dbReference>
<keyword evidence="2" id="KW-1185">Reference proteome</keyword>
<dbReference type="SUPFAM" id="SSF143631">
    <property type="entry name" value="ApbE-like"/>
    <property type="match status" value="1"/>
</dbReference>
<dbReference type="OrthoDB" id="3690011at2"/>
<evidence type="ECO:0000313" key="2">
    <source>
        <dbReference type="Proteomes" id="UP000241118"/>
    </source>
</evidence>
<sequence length="128" mass="13202">MIVFYRGGSVADFHLFIDAPDNTASATGQLLQELVRGARVDARPAQAASPEGSKSGTGATIAELVLNGALPAAVAGAVASVVASFVQRGGARKVTIKNGDDEITVEGVDARSQKALLEAWLREHESEG</sequence>
<gene>
    <name evidence="1" type="ORF">B0I31_105412</name>
</gene>
<dbReference type="InterPro" id="IPR003374">
    <property type="entry name" value="ApbE-like_sf"/>
</dbReference>
<accession>A0A2P8IAG8</accession>
<dbReference type="Proteomes" id="UP000241118">
    <property type="component" value="Unassembled WGS sequence"/>
</dbReference>
<dbReference type="AlphaFoldDB" id="A0A2P8IAG8"/>
<organism evidence="1 2">
    <name type="scientific">Saccharothrix carnea</name>
    <dbReference type="NCBI Taxonomy" id="1280637"/>
    <lineage>
        <taxon>Bacteria</taxon>
        <taxon>Bacillati</taxon>
        <taxon>Actinomycetota</taxon>
        <taxon>Actinomycetes</taxon>
        <taxon>Pseudonocardiales</taxon>
        <taxon>Pseudonocardiaceae</taxon>
        <taxon>Saccharothrix</taxon>
    </lineage>
</organism>